<protein>
    <recommendedName>
        <fullName evidence="9">ATP-dependent DNA helicase</fullName>
        <ecNumber evidence="9">3.6.4.12</ecNumber>
    </recommendedName>
</protein>
<keyword evidence="4" id="KW-0378">Hydrolase</keyword>
<dbReference type="GO" id="GO:0045003">
    <property type="term" value="P:double-strand break repair via synthesis-dependent strand annealing"/>
    <property type="evidence" value="ECO:0007669"/>
    <property type="project" value="TreeGrafter"/>
</dbReference>
<dbReference type="InterPro" id="IPR001650">
    <property type="entry name" value="Helicase_C-like"/>
</dbReference>
<dbReference type="SUPFAM" id="SSF52540">
    <property type="entry name" value="P-loop containing nucleoside triphosphate hydrolases"/>
    <property type="match status" value="1"/>
</dbReference>
<dbReference type="RefSeq" id="XP_017987748.1">
    <property type="nucleotide sequence ID" value="XM_018132259.1"/>
</dbReference>
<dbReference type="InterPro" id="IPR006935">
    <property type="entry name" value="Helicase/UvrB_N"/>
</dbReference>
<dbReference type="SMART" id="SM00490">
    <property type="entry name" value="HELICc"/>
    <property type="match status" value="1"/>
</dbReference>
<dbReference type="Pfam" id="PF04851">
    <property type="entry name" value="ResIII"/>
    <property type="match status" value="1"/>
</dbReference>
<sequence>MSDFSDLDDDDLVELLEAGVNRCVETTVRRHNLPVQRDLVGNILKGEKSYYEEIKTTVTYKPTHHQLCYEKLGLYVYPTNYEVRDYQFEIVKRALFENVLCAIPTGMGKTFIASTVMLNYYNWTKTSKIIFTAPTRPLVAQQIKACLGITGLPYSDTAILLDKSRKHREQIWAEKRVFFATPQVIENDLKRGALNPNDIVLLVIDEAHRARGSYAYVEVAKFIDRFNTSYRTLALTATPAADLEGVQEVVENLHISKIELRTEESEDIRKYMKRRDTEKVNVPLLPEIEDIIEQLGIAITPVLNEAVQLGIFDRCEPTYINAFVAMQQSQKVLMNPSLPEGVKWRNYFILQLLCHVGHMLKRLKIYGIQTFYTYFDNKFREFTTKYGLGKSTNKTAASFYYSSILKNVIKSCQRYISNPAFLGHGKLQCVRDRLEEFLSGLRVDSRVIIFTELRESALELVKCIDDMNNRHLRPHIFIGQSRGKEGFDDSEYIRKFAPKGRTKAERLRRLEEEKEIAASKLRKLEFERQQRSTHRTATSEEAQITGMTQKQQKDVLDRFKRGEFNVLVCTSIGEEGLDIGEVDMIICYDTTSSPIKNIQRMGRTGRKRDGKIVLLLSANESNKFEKAMEDYRELQKLISRDSLEYKVSDRIIPKEFNPECQKEFINISTKNNEVNTMEDTDSVIKFATKAMLGKLDSKQKGRVKPVKAASKRFFMPQNVDIGIIPAMKLVKKHKLNQDGQGTLNHTEVKKRKVPENEETLLDRLEYDSLDSEFSSPEKMSQGPIADIKPKLLSNVFCKQEISATDHITSSQLSSLKLNSDIIANDSCSPPVSIKRSPDSSPRNSQGTLKLEPIYSHSPPSLYKKRFEKQEGLLTLQERCYFQENYSNLNLVTLEPIPRFIVNNKSFRIPHTARVQSLINIFSGLESESKENIIEMNRLNALSRRIVHCQNEDSSSQLPCNIIVHNDNIILDPIFNKENYEGIE</sequence>
<feature type="domain" description="Helicase C-terminal" evidence="12">
    <location>
        <begin position="433"/>
        <end position="651"/>
    </location>
</feature>
<proteinExistence type="inferred from homology"/>
<keyword evidence="7" id="KW-0539">Nucleus</keyword>
<evidence type="ECO:0000313" key="13">
    <source>
        <dbReference type="EMBL" id="AMD20752.1"/>
    </source>
</evidence>
<dbReference type="SMART" id="SM00487">
    <property type="entry name" value="DEXDc"/>
    <property type="match status" value="1"/>
</dbReference>
<evidence type="ECO:0000256" key="7">
    <source>
        <dbReference type="ARBA" id="ARBA00023242"/>
    </source>
</evidence>
<dbReference type="CDD" id="cd18033">
    <property type="entry name" value="DEXDc_FANCM"/>
    <property type="match status" value="1"/>
</dbReference>
<dbReference type="EC" id="3.6.4.12" evidence="9"/>
<evidence type="ECO:0000256" key="6">
    <source>
        <dbReference type="ARBA" id="ARBA00022840"/>
    </source>
</evidence>
<feature type="compositionally biased region" description="Polar residues" evidence="10">
    <location>
        <begin position="838"/>
        <end position="847"/>
    </location>
</feature>
<name>A0A0X8HSL5_9SACH</name>
<evidence type="ECO:0000256" key="5">
    <source>
        <dbReference type="ARBA" id="ARBA00022806"/>
    </source>
</evidence>
<dbReference type="Pfam" id="PF00271">
    <property type="entry name" value="Helicase_C"/>
    <property type="match status" value="1"/>
</dbReference>
<evidence type="ECO:0000256" key="4">
    <source>
        <dbReference type="ARBA" id="ARBA00022801"/>
    </source>
</evidence>
<keyword evidence="3" id="KW-0547">Nucleotide-binding</keyword>
<feature type="region of interest" description="Disordered" evidence="10">
    <location>
        <begin position="527"/>
        <end position="549"/>
    </location>
</feature>
<dbReference type="OrthoDB" id="164902at2759"/>
<evidence type="ECO:0000259" key="11">
    <source>
        <dbReference type="PROSITE" id="PS51192"/>
    </source>
</evidence>
<evidence type="ECO:0000256" key="3">
    <source>
        <dbReference type="ARBA" id="ARBA00022741"/>
    </source>
</evidence>
<dbReference type="Gene3D" id="3.40.50.300">
    <property type="entry name" value="P-loop containing nucleotide triphosphate hydrolases"/>
    <property type="match status" value="2"/>
</dbReference>
<dbReference type="FunFam" id="3.40.50.300:FF:000861">
    <property type="entry name" value="Fanconi anemia, complementation group M"/>
    <property type="match status" value="1"/>
</dbReference>
<comment type="function">
    <text evidence="9">ATP-dependent DNA helicase involved in DNA damage repair by homologous recombination and in genome maintenance. Capable of unwinding D-loops. Plays a role in limiting crossover recombinants during mitotic DNA double-strand break (DSB) repair. Component of a FANCM-MHF complex which promotes gene conversion at blocked replication forks, probably by reversal of the stalled fork.</text>
</comment>
<evidence type="ECO:0000256" key="1">
    <source>
        <dbReference type="ARBA" id="ARBA00004123"/>
    </source>
</evidence>
<dbReference type="CDD" id="cd12091">
    <property type="entry name" value="FANCM_ID"/>
    <property type="match status" value="1"/>
</dbReference>
<gene>
    <name evidence="13" type="ORF">AW171_hschr42664</name>
</gene>
<dbReference type="InterPro" id="IPR027417">
    <property type="entry name" value="P-loop_NTPase"/>
</dbReference>
<dbReference type="GO" id="GO:0016887">
    <property type="term" value="F:ATP hydrolysis activity"/>
    <property type="evidence" value="ECO:0007669"/>
    <property type="project" value="RHEA"/>
</dbReference>
<evidence type="ECO:0000256" key="10">
    <source>
        <dbReference type="SAM" id="MobiDB-lite"/>
    </source>
</evidence>
<feature type="compositionally biased region" description="Polar residues" evidence="10">
    <location>
        <begin position="535"/>
        <end position="549"/>
    </location>
</feature>
<comment type="subcellular location">
    <subcellularLocation>
        <location evidence="1 9">Nucleus</location>
    </subcellularLocation>
</comment>
<dbReference type="GO" id="GO:0043138">
    <property type="term" value="F:3'-5' DNA helicase activity"/>
    <property type="evidence" value="ECO:0007669"/>
    <property type="project" value="InterPro"/>
</dbReference>
<feature type="region of interest" description="Disordered" evidence="10">
    <location>
        <begin position="828"/>
        <end position="850"/>
    </location>
</feature>
<reference evidence="13 14" key="1">
    <citation type="submission" date="2016-01" db="EMBL/GenBank/DDBJ databases">
        <title>Genome sequence of the yeast Holleya sinecauda.</title>
        <authorList>
            <person name="Dietrich F.S."/>
        </authorList>
    </citation>
    <scope>NUCLEOTIDE SEQUENCE [LARGE SCALE GENOMIC DNA]</scope>
    <source>
        <strain evidence="13 14">ATCC 58844</strain>
    </source>
</reference>
<dbReference type="EMBL" id="CP014244">
    <property type="protein sequence ID" value="AMD20752.1"/>
    <property type="molecule type" value="Genomic_DNA"/>
</dbReference>
<dbReference type="GO" id="GO:0005524">
    <property type="term" value="F:ATP binding"/>
    <property type="evidence" value="ECO:0007669"/>
    <property type="project" value="UniProtKB-UniRule"/>
</dbReference>
<feature type="domain" description="Helicase ATP-binding" evidence="11">
    <location>
        <begin position="90"/>
        <end position="257"/>
    </location>
</feature>
<dbReference type="Proteomes" id="UP000243052">
    <property type="component" value="Chromosome iv"/>
</dbReference>
<evidence type="ECO:0000256" key="2">
    <source>
        <dbReference type="ARBA" id="ARBA00009889"/>
    </source>
</evidence>
<comment type="subunit">
    <text evidence="9">Interacts with the MHF histone-fold complex to form the FANCM-MHF complex.</text>
</comment>
<dbReference type="PANTHER" id="PTHR14025:SF20">
    <property type="entry name" value="FANCONI ANEMIA GROUP M PROTEIN"/>
    <property type="match status" value="1"/>
</dbReference>
<dbReference type="GeneID" id="28724013"/>
<dbReference type="AlphaFoldDB" id="A0A0X8HSL5"/>
<keyword evidence="5" id="KW-0347">Helicase</keyword>
<evidence type="ECO:0000313" key="14">
    <source>
        <dbReference type="Proteomes" id="UP000243052"/>
    </source>
</evidence>
<keyword evidence="6" id="KW-0067">ATP-binding</keyword>
<comment type="catalytic activity">
    <reaction evidence="8 9">
        <text>ATP + H2O = ADP + phosphate + H(+)</text>
        <dbReference type="Rhea" id="RHEA:13065"/>
        <dbReference type="ChEBI" id="CHEBI:15377"/>
        <dbReference type="ChEBI" id="CHEBI:15378"/>
        <dbReference type="ChEBI" id="CHEBI:30616"/>
        <dbReference type="ChEBI" id="CHEBI:43474"/>
        <dbReference type="ChEBI" id="CHEBI:456216"/>
        <dbReference type="EC" id="3.6.4.12"/>
    </reaction>
</comment>
<dbReference type="InterPro" id="IPR044749">
    <property type="entry name" value="FANCM_DEXDc"/>
</dbReference>
<dbReference type="GO" id="GO:0036297">
    <property type="term" value="P:interstrand cross-link repair"/>
    <property type="evidence" value="ECO:0007669"/>
    <property type="project" value="TreeGrafter"/>
</dbReference>
<evidence type="ECO:0000256" key="8">
    <source>
        <dbReference type="ARBA" id="ARBA00047995"/>
    </source>
</evidence>
<accession>A0A0X8HSL5</accession>
<dbReference type="PROSITE" id="PS51194">
    <property type="entry name" value="HELICASE_CTER"/>
    <property type="match status" value="1"/>
</dbReference>
<dbReference type="PROSITE" id="PS51192">
    <property type="entry name" value="HELICASE_ATP_BIND_1"/>
    <property type="match status" value="1"/>
</dbReference>
<evidence type="ECO:0000256" key="9">
    <source>
        <dbReference type="RuleBase" id="RU367027"/>
    </source>
</evidence>
<dbReference type="GO" id="GO:0009378">
    <property type="term" value="F:four-way junction helicase activity"/>
    <property type="evidence" value="ECO:0007669"/>
    <property type="project" value="TreeGrafter"/>
</dbReference>
<dbReference type="GO" id="GO:0005634">
    <property type="term" value="C:nucleus"/>
    <property type="evidence" value="ECO:0007669"/>
    <property type="project" value="UniProtKB-SubCell"/>
</dbReference>
<dbReference type="STRING" id="45286.A0A0X8HSL5"/>
<comment type="similarity">
    <text evidence="2 9">Belongs to the DEAD box helicase family. DEAH subfamily. FANCM sub-subfamily.</text>
</comment>
<dbReference type="InterPro" id="IPR039686">
    <property type="entry name" value="FANCM/Mph1-like_ID"/>
</dbReference>
<dbReference type="PANTHER" id="PTHR14025">
    <property type="entry name" value="FANCONI ANEMIA GROUP M FANCM FAMILY MEMBER"/>
    <property type="match status" value="1"/>
</dbReference>
<evidence type="ECO:0000259" key="12">
    <source>
        <dbReference type="PROSITE" id="PS51194"/>
    </source>
</evidence>
<keyword evidence="14" id="KW-1185">Reference proteome</keyword>
<organism evidence="13 14">
    <name type="scientific">Eremothecium sinecaudum</name>
    <dbReference type="NCBI Taxonomy" id="45286"/>
    <lineage>
        <taxon>Eukaryota</taxon>
        <taxon>Fungi</taxon>
        <taxon>Dikarya</taxon>
        <taxon>Ascomycota</taxon>
        <taxon>Saccharomycotina</taxon>
        <taxon>Saccharomycetes</taxon>
        <taxon>Saccharomycetales</taxon>
        <taxon>Saccharomycetaceae</taxon>
        <taxon>Eremothecium</taxon>
    </lineage>
</organism>
<dbReference type="InterPro" id="IPR014001">
    <property type="entry name" value="Helicase_ATP-bd"/>
</dbReference>
<dbReference type="GO" id="GO:0000400">
    <property type="term" value="F:four-way junction DNA binding"/>
    <property type="evidence" value="ECO:0007669"/>
    <property type="project" value="TreeGrafter"/>
</dbReference>